<sequence>MNGAESLLKTLIDAGVEVCFSNPGTSEMQFVAAIDNCEGMQPVLALFEGVATGAADGYGRMAEKPAATLLHLGPGLANGMANLHNANRAGTPIVNIVGDHATYHLPFDAPLTSDVNGYSNLVSSWVRVSDSADDLAAAGAEAVVAAMEKAGQIATLIAPADHAWEESQGPAAVLPQPTLEQASDEVIQQAADALRSGEETAIFLGGKALLEPALTVAGRIAEATGVRLVCETFPARMQRGAGRVMVERLPYFGEMAADFLKDFKRIILVGSKSPVSFFAYPGKPSWLSPDDCETTNLAAPGMDVLTALEALAAALDVPAEPARIQPAAVPPIPEDGKLDPMGIGAVVANLMPEQAVVSDEAATCGLTLFPCTAGAAPHDWMMLTGGAIGQGLPLAVGAAVACPDRKVLALQADGSAMYTVQALWTMVREDLDITTVIINNGSYAILNIELQRVGVENAGPKALSMLDLTNPVIDWVSLAEGMGVPSTRATTVQEFHDQLRDAINHKGPRLIEAII</sequence>
<evidence type="ECO:0000256" key="2">
    <source>
        <dbReference type="ARBA" id="ARBA00023052"/>
    </source>
</evidence>
<comment type="caution">
    <text evidence="5">The sequence shown here is derived from an EMBL/GenBank/DDBJ whole genome shotgun (WGS) entry which is preliminary data.</text>
</comment>
<dbReference type="SUPFAM" id="SSF52467">
    <property type="entry name" value="DHS-like NAD/FAD-binding domain"/>
    <property type="match status" value="1"/>
</dbReference>
<proteinExistence type="inferred from homology"/>
<keyword evidence="6" id="KW-1185">Reference proteome</keyword>
<comment type="similarity">
    <text evidence="1">Belongs to the TPP enzyme family.</text>
</comment>
<accession>A0A9E5T3U9</accession>
<dbReference type="Pfam" id="PF02776">
    <property type="entry name" value="TPP_enzyme_N"/>
    <property type="match status" value="1"/>
</dbReference>
<dbReference type="EMBL" id="JAAONZ010000017">
    <property type="protein sequence ID" value="NHO67473.1"/>
    <property type="molecule type" value="Genomic_DNA"/>
</dbReference>
<dbReference type="SUPFAM" id="SSF52518">
    <property type="entry name" value="Thiamin diphosphate-binding fold (THDP-binding)"/>
    <property type="match status" value="2"/>
</dbReference>
<dbReference type="Proteomes" id="UP000787472">
    <property type="component" value="Unassembled WGS sequence"/>
</dbReference>
<name>A0A9E5T3U9_9GAMM</name>
<dbReference type="InterPro" id="IPR029035">
    <property type="entry name" value="DHS-like_NAD/FAD-binding_dom"/>
</dbReference>
<organism evidence="5 6">
    <name type="scientific">Pseudomaricurvus hydrocarbonicus</name>
    <dbReference type="NCBI Taxonomy" id="1470433"/>
    <lineage>
        <taxon>Bacteria</taxon>
        <taxon>Pseudomonadati</taxon>
        <taxon>Pseudomonadota</taxon>
        <taxon>Gammaproteobacteria</taxon>
        <taxon>Cellvibrionales</taxon>
        <taxon>Cellvibrionaceae</taxon>
        <taxon>Pseudomaricurvus</taxon>
    </lineage>
</organism>
<evidence type="ECO:0000259" key="3">
    <source>
        <dbReference type="Pfam" id="PF02775"/>
    </source>
</evidence>
<dbReference type="InterPro" id="IPR011766">
    <property type="entry name" value="TPP_enzyme_TPP-bd"/>
</dbReference>
<dbReference type="CDD" id="cd07035">
    <property type="entry name" value="TPP_PYR_POX_like"/>
    <property type="match status" value="1"/>
</dbReference>
<dbReference type="Gene3D" id="3.40.50.970">
    <property type="match status" value="2"/>
</dbReference>
<evidence type="ECO:0000313" key="6">
    <source>
        <dbReference type="Proteomes" id="UP000787472"/>
    </source>
</evidence>
<feature type="domain" description="Thiamine pyrophosphate enzyme TPP-binding" evidence="3">
    <location>
        <begin position="377"/>
        <end position="512"/>
    </location>
</feature>
<dbReference type="InterPro" id="IPR012001">
    <property type="entry name" value="Thiamin_PyroP_enz_TPP-bd_dom"/>
</dbReference>
<dbReference type="Pfam" id="PF02775">
    <property type="entry name" value="TPP_enzyme_C"/>
    <property type="match status" value="1"/>
</dbReference>
<dbReference type="GO" id="GO:0044281">
    <property type="term" value="P:small molecule metabolic process"/>
    <property type="evidence" value="ECO:0007669"/>
    <property type="project" value="UniProtKB-ARBA"/>
</dbReference>
<keyword evidence="2" id="KW-0786">Thiamine pyrophosphate</keyword>
<dbReference type="NCBIfam" id="NF005760">
    <property type="entry name" value="PRK07586.1"/>
    <property type="match status" value="1"/>
</dbReference>
<evidence type="ECO:0000256" key="1">
    <source>
        <dbReference type="ARBA" id="ARBA00007812"/>
    </source>
</evidence>
<dbReference type="InterPro" id="IPR029061">
    <property type="entry name" value="THDP-binding"/>
</dbReference>
<dbReference type="PANTHER" id="PTHR18968:SF86">
    <property type="entry name" value="ACETOLACTATE SYNTHASE LARGE SUBUNIT ILVX-RELATED"/>
    <property type="match status" value="1"/>
</dbReference>
<dbReference type="InterPro" id="IPR045229">
    <property type="entry name" value="TPP_enz"/>
</dbReference>
<dbReference type="GO" id="GO:0003984">
    <property type="term" value="F:acetolactate synthase activity"/>
    <property type="evidence" value="ECO:0007669"/>
    <property type="project" value="TreeGrafter"/>
</dbReference>
<dbReference type="GO" id="GO:0030976">
    <property type="term" value="F:thiamine pyrophosphate binding"/>
    <property type="evidence" value="ECO:0007669"/>
    <property type="project" value="InterPro"/>
</dbReference>
<dbReference type="AlphaFoldDB" id="A0A9E5T3U9"/>
<dbReference type="GO" id="GO:0050660">
    <property type="term" value="F:flavin adenine dinucleotide binding"/>
    <property type="evidence" value="ECO:0007669"/>
    <property type="project" value="TreeGrafter"/>
</dbReference>
<reference evidence="5" key="1">
    <citation type="submission" date="2020-03" db="EMBL/GenBank/DDBJ databases">
        <authorList>
            <person name="Guo F."/>
        </authorList>
    </citation>
    <scope>NUCLEOTIDE SEQUENCE</scope>
    <source>
        <strain evidence="5">JCM 30134</strain>
    </source>
</reference>
<dbReference type="PANTHER" id="PTHR18968">
    <property type="entry name" value="THIAMINE PYROPHOSPHATE ENZYMES"/>
    <property type="match status" value="1"/>
</dbReference>
<evidence type="ECO:0000313" key="5">
    <source>
        <dbReference type="EMBL" id="NHO67473.1"/>
    </source>
</evidence>
<dbReference type="CDD" id="cd02002">
    <property type="entry name" value="TPP_BFDC"/>
    <property type="match status" value="1"/>
</dbReference>
<feature type="domain" description="Thiamine pyrophosphate enzyme N-terminal TPP-binding" evidence="4">
    <location>
        <begin position="1"/>
        <end position="106"/>
    </location>
</feature>
<protein>
    <submittedName>
        <fullName evidence="5">Acetolactate synthase large subunit</fullName>
    </submittedName>
</protein>
<evidence type="ECO:0000259" key="4">
    <source>
        <dbReference type="Pfam" id="PF02776"/>
    </source>
</evidence>
<gene>
    <name evidence="5" type="ORF">G8770_18165</name>
</gene>